<reference evidence="10" key="1">
    <citation type="submission" date="2025-08" db="UniProtKB">
        <authorList>
            <consortium name="RefSeq"/>
        </authorList>
    </citation>
    <scope>IDENTIFICATION</scope>
    <source>
        <tissue evidence="10">Testes</tissue>
    </source>
</reference>
<comment type="subcellular location">
    <subcellularLocation>
        <location evidence="1">Late endosome membrane</location>
        <topology evidence="1">Peripheral membrane protein</topology>
    </subcellularLocation>
</comment>
<dbReference type="Proteomes" id="UP000694865">
    <property type="component" value="Unplaced"/>
</dbReference>
<evidence type="ECO:0000259" key="8">
    <source>
        <dbReference type="PROSITE" id="PS51314"/>
    </source>
</evidence>
<evidence type="ECO:0000313" key="9">
    <source>
        <dbReference type="Proteomes" id="UP000694865"/>
    </source>
</evidence>
<dbReference type="PANTHER" id="PTHR13678:SF27">
    <property type="entry name" value="LD45836P"/>
    <property type="match status" value="1"/>
</dbReference>
<organism evidence="9 10">
    <name type="scientific">Saccoglossus kowalevskii</name>
    <name type="common">Acorn worm</name>
    <dbReference type="NCBI Taxonomy" id="10224"/>
    <lineage>
        <taxon>Eukaryota</taxon>
        <taxon>Metazoa</taxon>
        <taxon>Hemichordata</taxon>
        <taxon>Enteropneusta</taxon>
        <taxon>Harrimaniidae</taxon>
        <taxon>Saccoglossus</taxon>
    </lineage>
</organism>
<keyword evidence="4" id="KW-0967">Endosome</keyword>
<evidence type="ECO:0000256" key="6">
    <source>
        <dbReference type="ARBA" id="ARBA00025010"/>
    </source>
</evidence>
<comment type="function">
    <text evidence="6">Component of the ESCRT-I complex, a regulator of vesicular trafficking process. Required for the sorting of endocytic ubiquitinated cargos into multivesicular bodies. May be involved in cell growth and differentiation.</text>
</comment>
<sequence length="212" mass="23945">MYGGGVGKQENSKFPFLWDLTTPELERILSNEDALNDLVKNNEEVRSVQLQRETLLATNRSLAEHNLSREPRLRSGKGRLASLYTQSTKLRSQYERDKQQLDAMASQNSLDTILVMLRSAAGSCEDDAERIADNFLEGNLGAKTFIEQYIAKRKEAHIRRINAEKMMEIRNQKQTQQQVCPPSAQSYTPFAYGSGHNTPYPVGSGYMPMPSL</sequence>
<evidence type="ECO:0000256" key="7">
    <source>
        <dbReference type="PROSITE-ProRule" id="PRU00646"/>
    </source>
</evidence>
<evidence type="ECO:0000256" key="1">
    <source>
        <dbReference type="ARBA" id="ARBA00004633"/>
    </source>
</evidence>
<dbReference type="RefSeq" id="XP_002738465.1">
    <property type="nucleotide sequence ID" value="XM_002738419.2"/>
</dbReference>
<dbReference type="PROSITE" id="PS51314">
    <property type="entry name" value="VPS37_C"/>
    <property type="match status" value="1"/>
</dbReference>
<evidence type="ECO:0000256" key="3">
    <source>
        <dbReference type="ARBA" id="ARBA00022448"/>
    </source>
</evidence>
<evidence type="ECO:0000256" key="4">
    <source>
        <dbReference type="ARBA" id="ARBA00022753"/>
    </source>
</evidence>
<feature type="domain" description="VPS37 C-terminal" evidence="8">
    <location>
        <begin position="91"/>
        <end position="180"/>
    </location>
</feature>
<protein>
    <submittedName>
        <fullName evidence="10">Vacuolar protein sorting-associated protein 37B-like</fullName>
    </submittedName>
</protein>
<dbReference type="GeneID" id="100374588"/>
<comment type="similarity">
    <text evidence="2">Belongs to the VPS37 family.</text>
</comment>
<dbReference type="PANTHER" id="PTHR13678">
    <property type="entry name" value="VACUOLAR PROTEIN SORTING-ASSOCIATED PROTEIN 37"/>
    <property type="match status" value="1"/>
</dbReference>
<dbReference type="InterPro" id="IPR009851">
    <property type="entry name" value="Mod_r"/>
</dbReference>
<keyword evidence="5 7" id="KW-0653">Protein transport</keyword>
<dbReference type="Pfam" id="PF07200">
    <property type="entry name" value="Mod_r"/>
    <property type="match status" value="1"/>
</dbReference>
<evidence type="ECO:0000256" key="5">
    <source>
        <dbReference type="ARBA" id="ARBA00022927"/>
    </source>
</evidence>
<gene>
    <name evidence="10" type="primary">LOC100374588</name>
</gene>
<proteinExistence type="inferred from homology"/>
<evidence type="ECO:0000313" key="10">
    <source>
        <dbReference type="RefSeq" id="XP_002738465.1"/>
    </source>
</evidence>
<evidence type="ECO:0000256" key="2">
    <source>
        <dbReference type="ARBA" id="ARBA00007617"/>
    </source>
</evidence>
<keyword evidence="3 7" id="KW-0813">Transport</keyword>
<accession>A0ABM0GVV1</accession>
<name>A0ABM0GVV1_SACKO</name>
<keyword evidence="9" id="KW-1185">Reference proteome</keyword>